<keyword evidence="6 13" id="KW-1133">Transmembrane helix</keyword>
<proteinExistence type="inferred from homology"/>
<protein>
    <recommendedName>
        <fullName evidence="13">Olfactory receptor</fullName>
    </recommendedName>
</protein>
<comment type="similarity">
    <text evidence="12">Belongs to the G-protein coupled receptor 1 family.</text>
</comment>
<evidence type="ECO:0000256" key="9">
    <source>
        <dbReference type="ARBA" id="ARBA00023170"/>
    </source>
</evidence>
<dbReference type="PRINTS" id="PR00245">
    <property type="entry name" value="OLFACTORYR"/>
</dbReference>
<evidence type="ECO:0000313" key="16">
    <source>
        <dbReference type="RefSeq" id="XP_026541550.1"/>
    </source>
</evidence>
<feature type="transmembrane region" description="Helical" evidence="13">
    <location>
        <begin position="198"/>
        <end position="223"/>
    </location>
</feature>
<keyword evidence="4 12" id="KW-0812">Transmembrane</keyword>
<dbReference type="InterPro" id="IPR000725">
    <property type="entry name" value="Olfact_rcpt"/>
</dbReference>
<evidence type="ECO:0000256" key="1">
    <source>
        <dbReference type="ARBA" id="ARBA00004651"/>
    </source>
</evidence>
<keyword evidence="9 12" id="KW-0675">Receptor</keyword>
<keyword evidence="3 13" id="KW-0716">Sensory transduction</keyword>
<evidence type="ECO:0000256" key="12">
    <source>
        <dbReference type="RuleBase" id="RU000688"/>
    </source>
</evidence>
<reference evidence="16" key="1">
    <citation type="submission" date="2025-08" db="UniProtKB">
        <authorList>
            <consortium name="RefSeq"/>
        </authorList>
    </citation>
    <scope>IDENTIFICATION</scope>
</reference>
<dbReference type="Gene3D" id="1.20.1070.10">
    <property type="entry name" value="Rhodopsin 7-helix transmembrane proteins"/>
    <property type="match status" value="1"/>
</dbReference>
<evidence type="ECO:0000256" key="5">
    <source>
        <dbReference type="ARBA" id="ARBA00022725"/>
    </source>
</evidence>
<feature type="transmembrane region" description="Helical" evidence="13">
    <location>
        <begin position="138"/>
        <end position="155"/>
    </location>
</feature>
<feature type="transmembrane region" description="Helical" evidence="13">
    <location>
        <begin position="271"/>
        <end position="290"/>
    </location>
</feature>
<evidence type="ECO:0000256" key="13">
    <source>
        <dbReference type="RuleBase" id="RU363047"/>
    </source>
</evidence>
<dbReference type="GO" id="GO:0004930">
    <property type="term" value="F:G protein-coupled receptor activity"/>
    <property type="evidence" value="ECO:0007669"/>
    <property type="project" value="UniProtKB-KW"/>
</dbReference>
<keyword evidence="11 12" id="KW-0807">Transducer</keyword>
<comment type="subcellular location">
    <subcellularLocation>
        <location evidence="1 13">Cell membrane</location>
        <topology evidence="1 13">Multi-pass membrane protein</topology>
    </subcellularLocation>
</comment>
<keyword evidence="2 13" id="KW-1003">Cell membrane</keyword>
<dbReference type="SUPFAM" id="SSF81321">
    <property type="entry name" value="Family A G protein-coupled receptor-like"/>
    <property type="match status" value="1"/>
</dbReference>
<name>A0A6J1VFC3_9SAUR</name>
<evidence type="ECO:0000259" key="14">
    <source>
        <dbReference type="PROSITE" id="PS50262"/>
    </source>
</evidence>
<dbReference type="PANTHER" id="PTHR26454:SF30">
    <property type="entry name" value="OLFACTORY RECEPTOR 6X1"/>
    <property type="match status" value="1"/>
</dbReference>
<feature type="transmembrane region" description="Helical" evidence="13">
    <location>
        <begin position="235"/>
        <end position="259"/>
    </location>
</feature>
<dbReference type="Proteomes" id="UP000504612">
    <property type="component" value="Unplaced"/>
</dbReference>
<sequence length="310" mass="34965">MSNATFITEFVLLGFSELYEVDLGFYTLLLLMYLLSIVGHSLIIIVVSMESKLHTPMYFFLLNFSMAEISSTTSEIPKMLVNSFSGKNTICFACCMAQGFVVFTMGAVEFITLMIMSFDRYVAICKPLHYQTIMTSGLCIKLSLLAWIGGFGLIFPQSVMVWTYPYCAHNLIDHFFCDVGPVLQLACADTTIIEFVGLIYGAAIMWGSFGFSLISYVCIIFTITQIPSATGRSKAFFTCASHLTVVTIFYTVLMIMYLRPSTHGYSQLNKILSLFHTSFIPMLNPFIYTIRNSDFKTALWKATTKMKRRC</sequence>
<dbReference type="InterPro" id="IPR047132">
    <property type="entry name" value="Olfact_rcpt_6C-like"/>
</dbReference>
<dbReference type="PANTHER" id="PTHR26454">
    <property type="entry name" value="OLFACTORY RECEPTOR"/>
    <property type="match status" value="1"/>
</dbReference>
<dbReference type="PROSITE" id="PS00237">
    <property type="entry name" value="G_PROTEIN_RECEP_F1_1"/>
    <property type="match status" value="1"/>
</dbReference>
<evidence type="ECO:0000256" key="4">
    <source>
        <dbReference type="ARBA" id="ARBA00022692"/>
    </source>
</evidence>
<dbReference type="FunFam" id="1.20.1070.10:FF:000010">
    <property type="entry name" value="Olfactory receptor"/>
    <property type="match status" value="1"/>
</dbReference>
<dbReference type="GeneID" id="113424163"/>
<evidence type="ECO:0000256" key="11">
    <source>
        <dbReference type="ARBA" id="ARBA00023224"/>
    </source>
</evidence>
<evidence type="ECO:0000256" key="8">
    <source>
        <dbReference type="ARBA" id="ARBA00023136"/>
    </source>
</evidence>
<keyword evidence="8 13" id="KW-0472">Membrane</keyword>
<dbReference type="PRINTS" id="PR00237">
    <property type="entry name" value="GPCRRHODOPSN"/>
</dbReference>
<dbReference type="GO" id="GO:0004984">
    <property type="term" value="F:olfactory receptor activity"/>
    <property type="evidence" value="ECO:0007669"/>
    <property type="project" value="InterPro"/>
</dbReference>
<dbReference type="AlphaFoldDB" id="A0A6J1VFC3"/>
<keyword evidence="5 13" id="KW-0552">Olfaction</keyword>
<keyword evidence="15" id="KW-1185">Reference proteome</keyword>
<gene>
    <name evidence="16" type="primary">LOC113424163</name>
</gene>
<feature type="transmembrane region" description="Helical" evidence="13">
    <location>
        <begin position="96"/>
        <end position="118"/>
    </location>
</feature>
<dbReference type="Pfam" id="PF13853">
    <property type="entry name" value="7tm_4"/>
    <property type="match status" value="1"/>
</dbReference>
<keyword evidence="10" id="KW-0325">Glycoprotein</keyword>
<dbReference type="PROSITE" id="PS50262">
    <property type="entry name" value="G_PROTEIN_RECEP_F1_2"/>
    <property type="match status" value="1"/>
</dbReference>
<evidence type="ECO:0000256" key="3">
    <source>
        <dbReference type="ARBA" id="ARBA00022606"/>
    </source>
</evidence>
<evidence type="ECO:0000256" key="7">
    <source>
        <dbReference type="ARBA" id="ARBA00023040"/>
    </source>
</evidence>
<evidence type="ECO:0000256" key="6">
    <source>
        <dbReference type="ARBA" id="ARBA00022989"/>
    </source>
</evidence>
<feature type="domain" description="G-protein coupled receptors family 1 profile" evidence="14">
    <location>
        <begin position="39"/>
        <end position="288"/>
    </location>
</feature>
<dbReference type="InterPro" id="IPR000276">
    <property type="entry name" value="GPCR_Rhodpsn"/>
</dbReference>
<dbReference type="KEGG" id="nss:113424163"/>
<dbReference type="GO" id="GO:0005886">
    <property type="term" value="C:plasma membrane"/>
    <property type="evidence" value="ECO:0007669"/>
    <property type="project" value="UniProtKB-SubCell"/>
</dbReference>
<keyword evidence="7 12" id="KW-0297">G-protein coupled receptor</keyword>
<dbReference type="InterPro" id="IPR017452">
    <property type="entry name" value="GPCR_Rhodpsn_7TM"/>
</dbReference>
<feature type="transmembrane region" description="Helical" evidence="13">
    <location>
        <begin position="58"/>
        <end position="76"/>
    </location>
</feature>
<dbReference type="RefSeq" id="XP_026541550.1">
    <property type="nucleotide sequence ID" value="XM_026685765.1"/>
</dbReference>
<evidence type="ECO:0000256" key="2">
    <source>
        <dbReference type="ARBA" id="ARBA00022475"/>
    </source>
</evidence>
<organism evidence="15 16">
    <name type="scientific">Notechis scutatus</name>
    <name type="common">mainland tiger snake</name>
    <dbReference type="NCBI Taxonomy" id="8663"/>
    <lineage>
        <taxon>Eukaryota</taxon>
        <taxon>Metazoa</taxon>
        <taxon>Chordata</taxon>
        <taxon>Craniata</taxon>
        <taxon>Vertebrata</taxon>
        <taxon>Euteleostomi</taxon>
        <taxon>Lepidosauria</taxon>
        <taxon>Squamata</taxon>
        <taxon>Bifurcata</taxon>
        <taxon>Unidentata</taxon>
        <taxon>Episquamata</taxon>
        <taxon>Toxicofera</taxon>
        <taxon>Serpentes</taxon>
        <taxon>Colubroidea</taxon>
        <taxon>Elapidae</taxon>
        <taxon>Hydrophiinae</taxon>
        <taxon>Notechis</taxon>
    </lineage>
</organism>
<feature type="transmembrane region" description="Helical" evidence="13">
    <location>
        <begin position="23"/>
        <end position="46"/>
    </location>
</feature>
<evidence type="ECO:0000256" key="10">
    <source>
        <dbReference type="ARBA" id="ARBA00023180"/>
    </source>
</evidence>
<accession>A0A6J1VFC3</accession>
<evidence type="ECO:0000313" key="15">
    <source>
        <dbReference type="Proteomes" id="UP000504612"/>
    </source>
</evidence>